<evidence type="ECO:0000259" key="6">
    <source>
        <dbReference type="Pfam" id="PF23276"/>
    </source>
</evidence>
<sequence length="303" mass="32615">MAATTTFLLTPRSLPSKSNLLLSLLSSFPIPFSPLRRPCSAAAPLSPLRPFLHPFSSTSSSSSPPPRSTITNTSASFDWSDDDDDDDSKTTTKAVGDEPSKLPPPYDPFSKKPAAGDPRDPSDLAEVFHRMRADGLTDYAVKMFDGLSRDGLTHEALELFAVIKDKGVMPDVVAHTAVVEAYAGAGAGQSLHALRAFLRMLASGVAPNAYTYAVLIKGLARDGNLAEARRYLVEMAAKGMRPNVATVVAVFEAHIAAEKLADARALLDELKGKGFVPEEAAVREQLTKRGHMFRSIMSLLFDK</sequence>
<dbReference type="NCBIfam" id="TIGR00756">
    <property type="entry name" value="PPR"/>
    <property type="match status" value="1"/>
</dbReference>
<feature type="region of interest" description="Disordered" evidence="5">
    <location>
        <begin position="53"/>
        <end position="122"/>
    </location>
</feature>
<dbReference type="InterPro" id="IPR057027">
    <property type="entry name" value="TPR_mt"/>
</dbReference>
<evidence type="ECO:0000256" key="3">
    <source>
        <dbReference type="ARBA" id="ARBA00022946"/>
    </source>
</evidence>
<feature type="domain" description="Pentatricopeptide repeat-containing protein-mitochondrial" evidence="6">
    <location>
        <begin position="148"/>
        <end position="265"/>
    </location>
</feature>
<feature type="repeat" description="PPR" evidence="4">
    <location>
        <begin position="208"/>
        <end position="242"/>
    </location>
</feature>
<accession>A0A199V876</accession>
<dbReference type="Pfam" id="PF23276">
    <property type="entry name" value="TPR_24"/>
    <property type="match status" value="1"/>
</dbReference>
<evidence type="ECO:0000313" key="8">
    <source>
        <dbReference type="Proteomes" id="UP000092600"/>
    </source>
</evidence>
<gene>
    <name evidence="7" type="ORF">ACMD2_24305</name>
</gene>
<name>A0A199V876_ANACO</name>
<comment type="similarity">
    <text evidence="1">Belongs to the PPR family. P subfamily.</text>
</comment>
<dbReference type="InterPro" id="IPR011990">
    <property type="entry name" value="TPR-like_helical_dom_sf"/>
</dbReference>
<evidence type="ECO:0000256" key="1">
    <source>
        <dbReference type="ARBA" id="ARBA00007626"/>
    </source>
</evidence>
<keyword evidence="3" id="KW-0809">Transit peptide</keyword>
<dbReference type="AlphaFoldDB" id="A0A199V876"/>
<evidence type="ECO:0000256" key="5">
    <source>
        <dbReference type="SAM" id="MobiDB-lite"/>
    </source>
</evidence>
<dbReference type="EMBL" id="LSRQ01002770">
    <property type="protein sequence ID" value="OAY73297.1"/>
    <property type="molecule type" value="Genomic_DNA"/>
</dbReference>
<dbReference type="Proteomes" id="UP000092600">
    <property type="component" value="Unassembled WGS sequence"/>
</dbReference>
<evidence type="ECO:0000256" key="4">
    <source>
        <dbReference type="PROSITE-ProRule" id="PRU00708"/>
    </source>
</evidence>
<evidence type="ECO:0000313" key="7">
    <source>
        <dbReference type="EMBL" id="OAY73297.1"/>
    </source>
</evidence>
<protein>
    <submittedName>
        <fullName evidence="7">Pentatricopeptide repeat-containing protein</fullName>
    </submittedName>
</protein>
<dbReference type="PROSITE" id="PS51375">
    <property type="entry name" value="PPR"/>
    <property type="match status" value="1"/>
</dbReference>
<dbReference type="InterPro" id="IPR002885">
    <property type="entry name" value="PPR_rpt"/>
</dbReference>
<feature type="compositionally biased region" description="Low complexity" evidence="5">
    <location>
        <begin position="54"/>
        <end position="78"/>
    </location>
</feature>
<dbReference type="PANTHER" id="PTHR47941">
    <property type="entry name" value="PENTATRICOPEPTIDE REPEAT-CONTAINING PROTEIN 3, MITOCHONDRIAL"/>
    <property type="match status" value="1"/>
</dbReference>
<keyword evidence="2" id="KW-0677">Repeat</keyword>
<evidence type="ECO:0000256" key="2">
    <source>
        <dbReference type="ARBA" id="ARBA00022737"/>
    </source>
</evidence>
<comment type="caution">
    <text evidence="7">The sequence shown here is derived from an EMBL/GenBank/DDBJ whole genome shotgun (WGS) entry which is preliminary data.</text>
</comment>
<dbReference type="Gene3D" id="1.25.40.10">
    <property type="entry name" value="Tetratricopeptide repeat domain"/>
    <property type="match status" value="1"/>
</dbReference>
<organism evidence="7 8">
    <name type="scientific">Ananas comosus</name>
    <name type="common">Pineapple</name>
    <name type="synonym">Ananas ananas</name>
    <dbReference type="NCBI Taxonomy" id="4615"/>
    <lineage>
        <taxon>Eukaryota</taxon>
        <taxon>Viridiplantae</taxon>
        <taxon>Streptophyta</taxon>
        <taxon>Embryophyta</taxon>
        <taxon>Tracheophyta</taxon>
        <taxon>Spermatophyta</taxon>
        <taxon>Magnoliopsida</taxon>
        <taxon>Liliopsida</taxon>
        <taxon>Poales</taxon>
        <taxon>Bromeliaceae</taxon>
        <taxon>Bromelioideae</taxon>
        <taxon>Ananas</taxon>
    </lineage>
</organism>
<proteinExistence type="inferred from homology"/>
<reference evidence="7 8" key="1">
    <citation type="journal article" date="2016" name="DNA Res.">
        <title>The draft genome of MD-2 pineapple using hybrid error correction of long reads.</title>
        <authorList>
            <person name="Redwan R.M."/>
            <person name="Saidin A."/>
            <person name="Kumar S.V."/>
        </authorList>
    </citation>
    <scope>NUCLEOTIDE SEQUENCE [LARGE SCALE GENOMIC DNA]</scope>
    <source>
        <strain evidence="8">cv. MD2</strain>
        <tissue evidence="7">Leaf</tissue>
    </source>
</reference>